<dbReference type="PANTHER" id="PTHR34148">
    <property type="entry name" value="ADENOSYLCOBINAMIDE-GDP RIBAZOLETRANSFERASE"/>
    <property type="match status" value="1"/>
</dbReference>
<dbReference type="GO" id="GO:0008818">
    <property type="term" value="F:cobalamin 5'-phosphate synthase activity"/>
    <property type="evidence" value="ECO:0007669"/>
    <property type="project" value="UniProtKB-UniRule"/>
</dbReference>
<dbReference type="NCBIfam" id="TIGR00317">
    <property type="entry name" value="cobS"/>
    <property type="match status" value="1"/>
</dbReference>
<comment type="catalytic activity">
    <reaction evidence="17 19">
        <text>alpha-ribazole + adenosylcob(III)inamide-GDP = adenosylcob(III)alamin + GMP + H(+)</text>
        <dbReference type="Rhea" id="RHEA:16049"/>
        <dbReference type="ChEBI" id="CHEBI:10329"/>
        <dbReference type="ChEBI" id="CHEBI:15378"/>
        <dbReference type="ChEBI" id="CHEBI:18408"/>
        <dbReference type="ChEBI" id="CHEBI:58115"/>
        <dbReference type="ChEBI" id="CHEBI:60487"/>
        <dbReference type="EC" id="2.7.8.26"/>
    </reaction>
</comment>
<evidence type="ECO:0000256" key="3">
    <source>
        <dbReference type="ARBA" id="ARBA00004663"/>
    </source>
</evidence>
<evidence type="ECO:0000256" key="18">
    <source>
        <dbReference type="ARBA" id="ARBA00049504"/>
    </source>
</evidence>
<dbReference type="GO" id="GO:0005886">
    <property type="term" value="C:plasma membrane"/>
    <property type="evidence" value="ECO:0007669"/>
    <property type="project" value="UniProtKB-SubCell"/>
</dbReference>
<evidence type="ECO:0000313" key="21">
    <source>
        <dbReference type="Proteomes" id="UP000649604"/>
    </source>
</evidence>
<keyword evidence="8 19" id="KW-0169">Cobalamin biosynthesis</keyword>
<feature type="transmembrane region" description="Helical" evidence="19">
    <location>
        <begin position="40"/>
        <end position="60"/>
    </location>
</feature>
<keyword evidence="10 19" id="KW-0812">Transmembrane</keyword>
<evidence type="ECO:0000256" key="8">
    <source>
        <dbReference type="ARBA" id="ARBA00022573"/>
    </source>
</evidence>
<evidence type="ECO:0000256" key="10">
    <source>
        <dbReference type="ARBA" id="ARBA00022692"/>
    </source>
</evidence>
<feature type="transmembrane region" description="Helical" evidence="19">
    <location>
        <begin position="200"/>
        <end position="220"/>
    </location>
</feature>
<evidence type="ECO:0000256" key="14">
    <source>
        <dbReference type="ARBA" id="ARBA00025228"/>
    </source>
</evidence>
<dbReference type="EMBL" id="WJJP01000613">
    <property type="protein sequence ID" value="MBD3326650.1"/>
    <property type="molecule type" value="Genomic_DNA"/>
</dbReference>
<evidence type="ECO:0000256" key="17">
    <source>
        <dbReference type="ARBA" id="ARBA00048623"/>
    </source>
</evidence>
<keyword evidence="11 19" id="KW-0460">Magnesium</keyword>
<dbReference type="HAMAP" id="MF_00719">
    <property type="entry name" value="CobS"/>
    <property type="match status" value="1"/>
</dbReference>
<evidence type="ECO:0000256" key="4">
    <source>
        <dbReference type="ARBA" id="ARBA00010561"/>
    </source>
</evidence>
<keyword evidence="9 19" id="KW-0808">Transferase</keyword>
<name>A0A9D5JYS2_9BACT</name>
<evidence type="ECO:0000256" key="16">
    <source>
        <dbReference type="ARBA" id="ARBA00032853"/>
    </source>
</evidence>
<dbReference type="GO" id="GO:0009236">
    <property type="term" value="P:cobalamin biosynthetic process"/>
    <property type="evidence" value="ECO:0007669"/>
    <property type="project" value="UniProtKB-UniRule"/>
</dbReference>
<evidence type="ECO:0000256" key="5">
    <source>
        <dbReference type="ARBA" id="ARBA00013200"/>
    </source>
</evidence>
<keyword evidence="12 19" id="KW-1133">Transmembrane helix</keyword>
<comment type="function">
    <text evidence="14 19">Joins adenosylcobinamide-GDP and alpha-ribazole to generate adenosylcobalamin (Ado-cobalamin). Also synthesizes adenosylcobalamin 5'-phosphate from adenosylcobinamide-GDP and alpha-ribazole 5'-phosphate.</text>
</comment>
<dbReference type="InterPro" id="IPR003805">
    <property type="entry name" value="CobS"/>
</dbReference>
<comment type="subcellular location">
    <subcellularLocation>
        <location evidence="2 19">Cell membrane</location>
        <topology evidence="2 19">Multi-pass membrane protein</topology>
    </subcellularLocation>
</comment>
<dbReference type="AlphaFoldDB" id="A0A9D5JYS2"/>
<comment type="pathway">
    <text evidence="3 19">Cofactor biosynthesis; adenosylcobalamin biosynthesis; adenosylcobalamin from cob(II)yrinate a,c-diamide: step 7/7.</text>
</comment>
<feature type="transmembrane region" description="Helical" evidence="19">
    <location>
        <begin position="138"/>
        <end position="161"/>
    </location>
</feature>
<organism evidence="20 21">
    <name type="scientific">candidate division KSB3 bacterium</name>
    <dbReference type="NCBI Taxonomy" id="2044937"/>
    <lineage>
        <taxon>Bacteria</taxon>
        <taxon>candidate division KSB3</taxon>
    </lineage>
</organism>
<dbReference type="PANTHER" id="PTHR34148:SF1">
    <property type="entry name" value="ADENOSYLCOBINAMIDE-GDP RIBAZOLETRANSFERASE"/>
    <property type="match status" value="1"/>
</dbReference>
<comment type="similarity">
    <text evidence="4 19">Belongs to the CobS family.</text>
</comment>
<dbReference type="NCBIfam" id="NF001277">
    <property type="entry name" value="PRK00235.1-3"/>
    <property type="match status" value="1"/>
</dbReference>
<sequence>MQREFRIFLTAMMFFTRIPCPSWTDHSQDYLNSASRYFPLIGWIVGAVAALVVAIGRHVLPLPLIVLLSMVATIWVTGAFHEDGFADVCDGFGGGWTKADILRIMKDSRTGAFGVIGIVLLMGLKFLSLIALPANMLPLILIAGHSLSRFASTSLLYTHAYVQEDALSKAKPLATRISATELIVAGVFGILPLLALVGMFAHALAIVVSLAAVWGIRWYLGRYFTRWIGGYTGDCLGTVQQVTEVVFYLTLVGMMSA</sequence>
<evidence type="ECO:0000256" key="1">
    <source>
        <dbReference type="ARBA" id="ARBA00001946"/>
    </source>
</evidence>
<dbReference type="GO" id="GO:0051073">
    <property type="term" value="F:adenosylcobinamide-GDP ribazoletransferase activity"/>
    <property type="evidence" value="ECO:0007669"/>
    <property type="project" value="UniProtKB-UniRule"/>
</dbReference>
<feature type="transmembrane region" description="Helical" evidence="19">
    <location>
        <begin position="173"/>
        <end position="194"/>
    </location>
</feature>
<dbReference type="Proteomes" id="UP000649604">
    <property type="component" value="Unassembled WGS sequence"/>
</dbReference>
<protein>
    <recommendedName>
        <fullName evidence="6 19">Adenosylcobinamide-GDP ribazoletransferase</fullName>
        <ecNumber evidence="5 19">2.7.8.26</ecNumber>
    </recommendedName>
    <alternativeName>
        <fullName evidence="16 19">Cobalamin synthase</fullName>
    </alternativeName>
    <alternativeName>
        <fullName evidence="15 19">Cobalamin-5'-phosphate synthase</fullName>
    </alternativeName>
</protein>
<comment type="caution">
    <text evidence="20">The sequence shown here is derived from an EMBL/GenBank/DDBJ whole genome shotgun (WGS) entry which is preliminary data.</text>
</comment>
<evidence type="ECO:0000313" key="20">
    <source>
        <dbReference type="EMBL" id="MBD3326650.1"/>
    </source>
</evidence>
<evidence type="ECO:0000256" key="6">
    <source>
        <dbReference type="ARBA" id="ARBA00015850"/>
    </source>
</evidence>
<reference evidence="20" key="1">
    <citation type="submission" date="2019-11" db="EMBL/GenBank/DDBJ databases">
        <title>Microbial mats filling the niche in hypersaline microbial mats.</title>
        <authorList>
            <person name="Wong H.L."/>
            <person name="Macleod F.I."/>
            <person name="White R.A. III"/>
            <person name="Burns B.P."/>
        </authorList>
    </citation>
    <scope>NUCLEOTIDE SEQUENCE</scope>
    <source>
        <strain evidence="20">Rbin_158</strain>
    </source>
</reference>
<evidence type="ECO:0000256" key="19">
    <source>
        <dbReference type="HAMAP-Rule" id="MF_00719"/>
    </source>
</evidence>
<accession>A0A9D5JYS2</accession>
<evidence type="ECO:0000256" key="9">
    <source>
        <dbReference type="ARBA" id="ARBA00022679"/>
    </source>
</evidence>
<evidence type="ECO:0000256" key="11">
    <source>
        <dbReference type="ARBA" id="ARBA00022842"/>
    </source>
</evidence>
<keyword evidence="7 19" id="KW-1003">Cell membrane</keyword>
<proteinExistence type="inferred from homology"/>
<comment type="cofactor">
    <cofactor evidence="1 19">
        <name>Mg(2+)</name>
        <dbReference type="ChEBI" id="CHEBI:18420"/>
    </cofactor>
</comment>
<evidence type="ECO:0000256" key="12">
    <source>
        <dbReference type="ARBA" id="ARBA00022989"/>
    </source>
</evidence>
<dbReference type="Pfam" id="PF02654">
    <property type="entry name" value="CobS"/>
    <property type="match status" value="1"/>
</dbReference>
<gene>
    <name evidence="19" type="primary">cobS</name>
    <name evidence="20" type="ORF">GF339_18850</name>
</gene>
<evidence type="ECO:0000256" key="7">
    <source>
        <dbReference type="ARBA" id="ARBA00022475"/>
    </source>
</evidence>
<evidence type="ECO:0000256" key="13">
    <source>
        <dbReference type="ARBA" id="ARBA00023136"/>
    </source>
</evidence>
<evidence type="ECO:0000256" key="15">
    <source>
        <dbReference type="ARBA" id="ARBA00032605"/>
    </source>
</evidence>
<keyword evidence="13 19" id="KW-0472">Membrane</keyword>
<evidence type="ECO:0000256" key="2">
    <source>
        <dbReference type="ARBA" id="ARBA00004651"/>
    </source>
</evidence>
<dbReference type="EC" id="2.7.8.26" evidence="5 19"/>
<feature type="transmembrane region" description="Helical" evidence="19">
    <location>
        <begin position="112"/>
        <end position="132"/>
    </location>
</feature>
<comment type="catalytic activity">
    <reaction evidence="18 19">
        <text>alpha-ribazole 5'-phosphate + adenosylcob(III)inamide-GDP = adenosylcob(III)alamin 5'-phosphate + GMP + H(+)</text>
        <dbReference type="Rhea" id="RHEA:23560"/>
        <dbReference type="ChEBI" id="CHEBI:15378"/>
        <dbReference type="ChEBI" id="CHEBI:57918"/>
        <dbReference type="ChEBI" id="CHEBI:58115"/>
        <dbReference type="ChEBI" id="CHEBI:60487"/>
        <dbReference type="ChEBI" id="CHEBI:60493"/>
        <dbReference type="EC" id="2.7.8.26"/>
    </reaction>
</comment>